<feature type="domain" description="S-layer protein C-terminal" evidence="2">
    <location>
        <begin position="509"/>
        <end position="543"/>
    </location>
</feature>
<protein>
    <recommendedName>
        <fullName evidence="2">S-layer protein C-terminal domain-containing protein</fullName>
    </recommendedName>
</protein>
<feature type="coiled-coil region" evidence="1">
    <location>
        <begin position="181"/>
        <end position="240"/>
    </location>
</feature>
<dbReference type="RefSeq" id="WP_317694868.1">
    <property type="nucleotide sequence ID" value="NZ_AP026801.1"/>
</dbReference>
<keyword evidence="1" id="KW-0175">Coiled coil</keyword>
<keyword evidence="4" id="KW-1185">Reference proteome</keyword>
<name>A0AAU9DNQ7_9LACO</name>
<dbReference type="KEGG" id="xak:KIMC2_11500"/>
<dbReference type="InterPro" id="IPR024968">
    <property type="entry name" value="SlpA_C_lactobacillus"/>
</dbReference>
<reference evidence="3 4" key="1">
    <citation type="journal article" date="2023" name="Microbiol. Spectr.">
        <title>Symbiosis of Carpenter Bees with Uncharacterized Lactic Acid Bacteria Showing NAD Auxotrophy.</title>
        <authorList>
            <person name="Kawasaki S."/>
            <person name="Ozawa K."/>
            <person name="Mori T."/>
            <person name="Yamamoto A."/>
            <person name="Ito M."/>
            <person name="Ohkuma M."/>
            <person name="Sakamoto M."/>
            <person name="Matsutani M."/>
        </authorList>
    </citation>
    <scope>NUCLEOTIDE SEQUENCE [LARGE SCALE GENOMIC DNA]</scope>
    <source>
        <strain evidence="3 4">KimC2</strain>
    </source>
</reference>
<dbReference type="EMBL" id="AP026801">
    <property type="protein sequence ID" value="BDR56588.1"/>
    <property type="molecule type" value="Genomic_DNA"/>
</dbReference>
<dbReference type="Proteomes" id="UP001321804">
    <property type="component" value="Chromosome"/>
</dbReference>
<organism evidence="3 4">
    <name type="scientific">Xylocopilactobacillus apis</name>
    <dbReference type="NCBI Taxonomy" id="2932183"/>
    <lineage>
        <taxon>Bacteria</taxon>
        <taxon>Bacillati</taxon>
        <taxon>Bacillota</taxon>
        <taxon>Bacilli</taxon>
        <taxon>Lactobacillales</taxon>
        <taxon>Lactobacillaceae</taxon>
        <taxon>Xylocopilactobacillus</taxon>
    </lineage>
</organism>
<accession>A0AAU9DNQ7</accession>
<proteinExistence type="predicted"/>
<gene>
    <name evidence="3" type="ORF">KIMC2_11500</name>
</gene>
<evidence type="ECO:0000313" key="4">
    <source>
        <dbReference type="Proteomes" id="UP001321804"/>
    </source>
</evidence>
<sequence>MKKNKTIKRVGLAAVALTVGTPLIGLIPSFSNALSEPKIVMASDDMTQLPAGVEKLQYGVTNIELKDSNGHIYPVGTKVVRGNILVNQPFQGTFCASYDTDSLFRFARGVVDPSFVTPTTVETRTNLGPSLTSILVNEYADQIKGNQYLIPTANFTTDKTKLVQAINNANQWLNGDLTIYLEQSIQDVKDALVKAQQMNDNPIAQQPEIDNCVVNLTAKIDKAEQNGLSLKNDLQTLVDQTSTLMKDTSVYTEQSIGGVQSTLTVAKNMLPKLDKTRIKSVQTIINDLYTTTKNLVRKDGKPVTPISITTPSQPTTPTVNKTSLTTAITSAKSAIATPADYTSASVAAVNSAITSGQAVLDNTNATQAQVDAAITALQNAVKNLVKTSGQPTNPNVPVNMDALRAIIKKANAVLQNSSIYTDDSVDALKNAVTRGQAVADYIEANQKNADEATNQIQTALNNLVKKPGAPIAPTGNWTYTPFKAVGYINYVPGYGIAMYTAPNGAFTGKRLMHGTAWKIIEKATSKDGSTFYKVGKDQWIRAANVSFTPVNYVELSGVVTIKYKKGYGVNLWKSASVNGGYYAGRKLMHGTSWKVFGKQNGFYRIGGNQWVQGDYATYKK</sequence>
<evidence type="ECO:0000313" key="3">
    <source>
        <dbReference type="EMBL" id="BDR56588.1"/>
    </source>
</evidence>
<dbReference type="AlphaFoldDB" id="A0AAU9DNQ7"/>
<dbReference type="Pfam" id="PF03217">
    <property type="entry name" value="SlpA"/>
    <property type="match status" value="1"/>
</dbReference>
<dbReference type="Gene3D" id="1.20.1270.90">
    <property type="entry name" value="AF1782-like"/>
    <property type="match status" value="3"/>
</dbReference>
<dbReference type="Pfam" id="PF07554">
    <property type="entry name" value="FIVAR"/>
    <property type="match status" value="3"/>
</dbReference>
<evidence type="ECO:0000259" key="2">
    <source>
        <dbReference type="Pfam" id="PF03217"/>
    </source>
</evidence>
<evidence type="ECO:0000256" key="1">
    <source>
        <dbReference type="SAM" id="Coils"/>
    </source>
</evidence>